<keyword evidence="1" id="KW-1133">Transmembrane helix</keyword>
<dbReference type="Proteomes" id="UP001189624">
    <property type="component" value="Chromosome 2"/>
</dbReference>
<dbReference type="EMBL" id="OY731399">
    <property type="protein sequence ID" value="CAJ1927057.1"/>
    <property type="molecule type" value="Genomic_DNA"/>
</dbReference>
<accession>A0AA86VB98</accession>
<protein>
    <submittedName>
        <fullName evidence="2">Uncharacterized protein</fullName>
    </submittedName>
</protein>
<keyword evidence="1" id="KW-0812">Transmembrane</keyword>
<keyword evidence="3" id="KW-1185">Reference proteome</keyword>
<organism evidence="2 3">
    <name type="scientific">Sphenostylis stenocarpa</name>
    <dbReference type="NCBI Taxonomy" id="92480"/>
    <lineage>
        <taxon>Eukaryota</taxon>
        <taxon>Viridiplantae</taxon>
        <taxon>Streptophyta</taxon>
        <taxon>Embryophyta</taxon>
        <taxon>Tracheophyta</taxon>
        <taxon>Spermatophyta</taxon>
        <taxon>Magnoliopsida</taxon>
        <taxon>eudicotyledons</taxon>
        <taxon>Gunneridae</taxon>
        <taxon>Pentapetalae</taxon>
        <taxon>rosids</taxon>
        <taxon>fabids</taxon>
        <taxon>Fabales</taxon>
        <taxon>Fabaceae</taxon>
        <taxon>Papilionoideae</taxon>
        <taxon>50 kb inversion clade</taxon>
        <taxon>NPAAA clade</taxon>
        <taxon>indigoferoid/millettioid clade</taxon>
        <taxon>Phaseoleae</taxon>
        <taxon>Sphenostylis</taxon>
    </lineage>
</organism>
<dbReference type="PANTHER" id="PTHR36893">
    <property type="entry name" value="OS01G0275950 PROTEIN"/>
    <property type="match status" value="1"/>
</dbReference>
<dbReference type="SUPFAM" id="SSF89372">
    <property type="entry name" value="Fucose-specific lectin"/>
    <property type="match status" value="2"/>
</dbReference>
<keyword evidence="1" id="KW-0472">Membrane</keyword>
<sequence>MYVVLLSSGDCRAFERMVHMGYRPSIYLCSLSGFASNDNITMSIFHLIYAIWALLSFICFFIVLGCASWCPYQIFQQSNQRFEQKTDKFWVFSEQTERWVEAKLPYDLLSCVNGDCRKVGSILQKKKKTTQEVLELEVKLDEQKVSDENKDSNMGAKDVVLPQRKRISLTKISETSVWVTGESGSMYERFWNGMEWVIVSHDLPVSAGSAISVFVINQTILALSEAGKLYQIRVQHGESSEPVWVEFTPTNPEKNLLIKSGVASRDGQRAYFCTKNGTLVELAWVEPPRWKNHGQPAGANVVAIADAASTREVVYTISSAGDLYEYDKKSKPSWKRHIWQGGKTSQATPLMPSKGCSLPGFSDDHSESLFLLTKEGTLVERKLHQRKWKWIVHGRPQDQNLTSITPALQDESAETSTISLFFTTSYGFVFEYQYPKQLVANNQFPGAWKSHQHPLHAKAARGISGLQLYISRILFPLDDGRLGELHPLGLGGESSGPSQPQNIRRKSSTKYVWSIVDVPESEGWNAEYCTEERGLRNCLSGIKDESEESVNLVTGRRKQIQTQNHYISVGTLGGGMIQSSEEYNVPDNWISSNFRLRLMDVEKSFFLITDDGLIFEYTCIESAWIWLRHESSTPMKGILSNFNGSLFMVDTHGSLLLRERRGKELAWRNCTAMRKGRNVIGGQPWDGLPGQERKVTTEDTLFFVSKTGRLMKLVVSLKKLKWKDCRNPPDAKVACIVDQELFRQNIVFVIGRNGRLYQYNKVTDLWHEHYHSQHLVLSQSPGTVIRPTLKTLSGSLFMISREGGLVEYQWTMYGWNWMEHGTPNRDVTLVGSPGPSFEGNQLFFIGSDGKVYLRYMDKKAWKWKDCGFPYVGNKLVEAHAHGGFQEEKVNCIDEDFASYLKKGQANFGNLNIKCDSKVAPTRPIQFSKGSVIFELRDGRLAEIELVEKREWVWSRIIGTPTSLCSENHWTTIVAYNLS</sequence>
<dbReference type="PANTHER" id="PTHR36893:SF1">
    <property type="entry name" value="BULB-TYPE LECTIN DOMAIN-CONTAINING PROTEIN"/>
    <property type="match status" value="1"/>
</dbReference>
<gene>
    <name evidence="2" type="ORF">AYBTSS11_LOCUS4035</name>
</gene>
<evidence type="ECO:0000256" key="1">
    <source>
        <dbReference type="SAM" id="Phobius"/>
    </source>
</evidence>
<dbReference type="Gramene" id="rna-AYBTSS11_LOCUS4035">
    <property type="protein sequence ID" value="CAJ1927057.1"/>
    <property type="gene ID" value="gene-AYBTSS11_LOCUS4035"/>
</dbReference>
<dbReference type="Gene3D" id="2.120.10.70">
    <property type="entry name" value="Fucose-specific lectin"/>
    <property type="match status" value="2"/>
</dbReference>
<reference evidence="2" key="1">
    <citation type="submission" date="2023-10" db="EMBL/GenBank/DDBJ databases">
        <authorList>
            <person name="Domelevo Entfellner J.-B."/>
        </authorList>
    </citation>
    <scope>NUCLEOTIDE SEQUENCE</scope>
</reference>
<evidence type="ECO:0000313" key="3">
    <source>
        <dbReference type="Proteomes" id="UP001189624"/>
    </source>
</evidence>
<dbReference type="AlphaFoldDB" id="A0AA86VB98"/>
<proteinExistence type="predicted"/>
<name>A0AA86VB98_9FABA</name>
<feature type="transmembrane region" description="Helical" evidence="1">
    <location>
        <begin position="47"/>
        <end position="75"/>
    </location>
</feature>
<evidence type="ECO:0000313" key="2">
    <source>
        <dbReference type="EMBL" id="CAJ1927057.1"/>
    </source>
</evidence>